<dbReference type="GO" id="GO:0005634">
    <property type="term" value="C:nucleus"/>
    <property type="evidence" value="ECO:0007669"/>
    <property type="project" value="TreeGrafter"/>
</dbReference>
<keyword evidence="5" id="KW-0255">Endonuclease</keyword>
<dbReference type="GO" id="GO:0036464">
    <property type="term" value="C:cytoplasmic ribonucleoprotein granule"/>
    <property type="evidence" value="ECO:0007669"/>
    <property type="project" value="TreeGrafter"/>
</dbReference>
<feature type="region of interest" description="Disordered" evidence="10">
    <location>
        <begin position="44"/>
        <end position="74"/>
    </location>
</feature>
<evidence type="ECO:0000256" key="8">
    <source>
        <dbReference type="ARBA" id="ARBA00022833"/>
    </source>
</evidence>
<evidence type="ECO:0000259" key="11">
    <source>
        <dbReference type="Pfam" id="PF11977"/>
    </source>
</evidence>
<protein>
    <submittedName>
        <fullName evidence="14">RNase NYN domain-containing protein</fullName>
    </submittedName>
</protein>
<comment type="similarity">
    <text evidence="2">Belongs to the ZC3H12 family.</text>
</comment>
<accession>A0A914VLH6</accession>
<dbReference type="InterPro" id="IPR021869">
    <property type="entry name" value="RNase_Zc3h12_NYN"/>
</dbReference>
<evidence type="ECO:0000313" key="14">
    <source>
        <dbReference type="WBParaSite" id="PSAMB.scaffold2193size24700.g16810.t1"/>
    </source>
</evidence>
<evidence type="ECO:0000259" key="12">
    <source>
        <dbReference type="Pfam" id="PF18039"/>
    </source>
</evidence>
<dbReference type="Pfam" id="PF11977">
    <property type="entry name" value="RNase_Zc3h12a"/>
    <property type="match status" value="1"/>
</dbReference>
<feature type="compositionally biased region" description="Pro residues" evidence="10">
    <location>
        <begin position="390"/>
        <end position="400"/>
    </location>
</feature>
<keyword evidence="4" id="KW-0479">Metal-binding</keyword>
<dbReference type="PANTHER" id="PTHR12876:SF35">
    <property type="entry name" value="LD08718P-RELATED"/>
    <property type="match status" value="1"/>
</dbReference>
<comment type="cofactor">
    <cofactor evidence="1">
        <name>Mg(2+)</name>
        <dbReference type="ChEBI" id="CHEBI:18420"/>
    </cofactor>
</comment>
<proteinExistence type="inferred from homology"/>
<dbReference type="WBParaSite" id="PSAMB.scaffold2193size24700.g16810.t1">
    <property type="protein sequence ID" value="PSAMB.scaffold2193size24700.g16810.t1"/>
    <property type="gene ID" value="PSAMB.scaffold2193size24700.g16810"/>
</dbReference>
<dbReference type="InterPro" id="IPR051101">
    <property type="entry name" value="ZC3H12/N4BP1_RNase_Reg"/>
</dbReference>
<dbReference type="Gene3D" id="3.40.50.11980">
    <property type="match status" value="1"/>
</dbReference>
<evidence type="ECO:0000256" key="1">
    <source>
        <dbReference type="ARBA" id="ARBA00001946"/>
    </source>
</evidence>
<keyword evidence="7" id="KW-0378">Hydrolase</keyword>
<dbReference type="Proteomes" id="UP000887566">
    <property type="component" value="Unplaced"/>
</dbReference>
<evidence type="ECO:0000256" key="6">
    <source>
        <dbReference type="ARBA" id="ARBA00022771"/>
    </source>
</evidence>
<feature type="region of interest" description="Disordered" evidence="10">
    <location>
        <begin position="358"/>
        <end position="401"/>
    </location>
</feature>
<reference evidence="14" key="1">
    <citation type="submission" date="2022-11" db="UniProtKB">
        <authorList>
            <consortium name="WormBaseParasite"/>
        </authorList>
    </citation>
    <scope>IDENTIFICATION</scope>
</reference>
<evidence type="ECO:0000256" key="9">
    <source>
        <dbReference type="ARBA" id="ARBA00022842"/>
    </source>
</evidence>
<dbReference type="GO" id="GO:0008270">
    <property type="term" value="F:zinc ion binding"/>
    <property type="evidence" value="ECO:0007669"/>
    <property type="project" value="UniProtKB-KW"/>
</dbReference>
<dbReference type="FunFam" id="3.40.50.11980:FF:000001">
    <property type="entry name" value="ZC3H12A isoform 1"/>
    <property type="match status" value="1"/>
</dbReference>
<evidence type="ECO:0000256" key="10">
    <source>
        <dbReference type="SAM" id="MobiDB-lite"/>
    </source>
</evidence>
<name>A0A914VLH6_9BILA</name>
<dbReference type="InterPro" id="IPR040546">
    <property type="entry name" value="Rege-1_UBA-like"/>
</dbReference>
<evidence type="ECO:0000256" key="3">
    <source>
        <dbReference type="ARBA" id="ARBA00022722"/>
    </source>
</evidence>
<sequence>MLFSAGWDSTVNVLTQSQSVPASAALGHPTAAAADTQDSCYSSCSEESHSSLSREPSETLAAESTPQSAPDNVSPHLLDFATKLGYSETQLRFVLDKVGGGGPVGQDRVLAELIKLGKDVCRQSSAPLDSFSSSSTPPSRQLRSVVIDGSNLAMTHGRKEVFSCVGIRDCVDFFRERGHADVKVFVPQFRRETARADCPITDQHILLELESEGVLVWTPSRRVGGRRIVCHDDRYILKTAADKDAVIVSNDEYRDLVKETPHYRRLVEERLLMYSFVDGRFMPPDDPLGRHGPKLDQFLSKGGAAPSAQLCPSLMYEGQHHPQQHAQSLQDRQHAAVCRSQSLNVPMTISVDPFQSSRMMRQPSPLSYQHMQQHAPIGKKLSTPEQRSSGPPPDPFPVQRPSPLLAVPNVWQHQSLNRNLSAPSHAQHHSFGQTTQGLDWIALDQQQKNSVSDTQLNWAAALPDNDLWRGESNDSALGSEGHFFVPSTAVWGQSEYSVGPVSPLCASTVESAEDTRLKLQYNLSQLFPQATVAAVMSAHPDESDPQKLCAMMLGLQASMANAP</sequence>
<keyword evidence="8" id="KW-0862">Zinc</keyword>
<keyword evidence="13" id="KW-1185">Reference proteome</keyword>
<keyword evidence="3" id="KW-0540">Nuclease</keyword>
<dbReference type="PANTHER" id="PTHR12876">
    <property type="entry name" value="N4BP1-RELATED"/>
    <property type="match status" value="1"/>
</dbReference>
<feature type="compositionally biased region" description="Polar residues" evidence="10">
    <location>
        <begin position="358"/>
        <end position="372"/>
    </location>
</feature>
<keyword evidence="6" id="KW-0863">Zinc-finger</keyword>
<organism evidence="13 14">
    <name type="scientific">Plectus sambesii</name>
    <dbReference type="NCBI Taxonomy" id="2011161"/>
    <lineage>
        <taxon>Eukaryota</taxon>
        <taxon>Metazoa</taxon>
        <taxon>Ecdysozoa</taxon>
        <taxon>Nematoda</taxon>
        <taxon>Chromadorea</taxon>
        <taxon>Plectida</taxon>
        <taxon>Plectina</taxon>
        <taxon>Plectoidea</taxon>
        <taxon>Plectidae</taxon>
        <taxon>Plectus</taxon>
    </lineage>
</organism>
<evidence type="ECO:0000313" key="13">
    <source>
        <dbReference type="Proteomes" id="UP000887566"/>
    </source>
</evidence>
<dbReference type="GO" id="GO:0003729">
    <property type="term" value="F:mRNA binding"/>
    <property type="evidence" value="ECO:0007669"/>
    <property type="project" value="TreeGrafter"/>
</dbReference>
<feature type="compositionally biased region" description="Polar residues" evidence="10">
    <location>
        <begin position="62"/>
        <end position="71"/>
    </location>
</feature>
<dbReference type="Pfam" id="PF18039">
    <property type="entry name" value="UBA_6"/>
    <property type="match status" value="1"/>
</dbReference>
<feature type="compositionally biased region" description="Low complexity" evidence="10">
    <location>
        <begin position="44"/>
        <end position="54"/>
    </location>
</feature>
<feature type="domain" description="RNase NYN" evidence="11">
    <location>
        <begin position="142"/>
        <end position="297"/>
    </location>
</feature>
<evidence type="ECO:0000256" key="7">
    <source>
        <dbReference type="ARBA" id="ARBA00022801"/>
    </source>
</evidence>
<evidence type="ECO:0000256" key="4">
    <source>
        <dbReference type="ARBA" id="ARBA00022723"/>
    </source>
</evidence>
<dbReference type="AlphaFoldDB" id="A0A914VLH6"/>
<evidence type="ECO:0000256" key="2">
    <source>
        <dbReference type="ARBA" id="ARBA00010922"/>
    </source>
</evidence>
<feature type="domain" description="Rege-1 UBA-like" evidence="12">
    <location>
        <begin position="76"/>
        <end position="117"/>
    </location>
</feature>
<evidence type="ECO:0000256" key="5">
    <source>
        <dbReference type="ARBA" id="ARBA00022759"/>
    </source>
</evidence>
<dbReference type="GO" id="GO:0004521">
    <property type="term" value="F:RNA endonuclease activity"/>
    <property type="evidence" value="ECO:0007669"/>
    <property type="project" value="TreeGrafter"/>
</dbReference>
<dbReference type="GO" id="GO:0016787">
    <property type="term" value="F:hydrolase activity"/>
    <property type="evidence" value="ECO:0007669"/>
    <property type="project" value="UniProtKB-KW"/>
</dbReference>
<keyword evidence="9" id="KW-0460">Magnesium</keyword>